<dbReference type="STRING" id="128403.WA1_03115"/>
<name>A0A139XHI7_9CYAN</name>
<reference evidence="1 2" key="1">
    <citation type="journal article" date="2013" name="Genome Biol. Evol.">
        <title>Genomes of Stigonematalean cyanobacteria (subsection V) and the evolution of oxygenic photosynthesis from prokaryotes to plastids.</title>
        <authorList>
            <person name="Dagan T."/>
            <person name="Roettger M."/>
            <person name="Stucken K."/>
            <person name="Landan G."/>
            <person name="Koch R."/>
            <person name="Major P."/>
            <person name="Gould S.B."/>
            <person name="Goremykin V.V."/>
            <person name="Rippka R."/>
            <person name="Tandeau de Marsac N."/>
            <person name="Gugger M."/>
            <person name="Lockhart P.J."/>
            <person name="Allen J.F."/>
            <person name="Brune I."/>
            <person name="Maus I."/>
            <person name="Puhler A."/>
            <person name="Martin W.F."/>
        </authorList>
    </citation>
    <scope>NUCLEOTIDE SEQUENCE [LARGE SCALE GENOMIC DNA]</scope>
    <source>
        <strain evidence="1 2">PCC 7110</strain>
    </source>
</reference>
<comment type="caution">
    <text evidence="1">The sequence shown here is derived from an EMBL/GenBank/DDBJ whole genome shotgun (WGS) entry which is preliminary data.</text>
</comment>
<dbReference type="AlphaFoldDB" id="A0A139XHI7"/>
<gene>
    <name evidence="1" type="ORF">WA1_03115</name>
</gene>
<dbReference type="Proteomes" id="UP000076925">
    <property type="component" value="Unassembled WGS sequence"/>
</dbReference>
<dbReference type="EMBL" id="ANNX02000012">
    <property type="protein sequence ID" value="KYC44141.1"/>
    <property type="molecule type" value="Genomic_DNA"/>
</dbReference>
<dbReference type="OrthoDB" id="505353at2"/>
<organism evidence="1 2">
    <name type="scientific">Scytonema hofmannii PCC 7110</name>
    <dbReference type="NCBI Taxonomy" id="128403"/>
    <lineage>
        <taxon>Bacteria</taxon>
        <taxon>Bacillati</taxon>
        <taxon>Cyanobacteriota</taxon>
        <taxon>Cyanophyceae</taxon>
        <taxon>Nostocales</taxon>
        <taxon>Scytonemataceae</taxon>
        <taxon>Scytonema</taxon>
    </lineage>
</organism>
<keyword evidence="2" id="KW-1185">Reference proteome</keyword>
<evidence type="ECO:0000313" key="1">
    <source>
        <dbReference type="EMBL" id="KYC44141.1"/>
    </source>
</evidence>
<evidence type="ECO:0000313" key="2">
    <source>
        <dbReference type="Proteomes" id="UP000076925"/>
    </source>
</evidence>
<dbReference type="RefSeq" id="WP_066612686.1">
    <property type="nucleotide sequence ID" value="NZ_KQ976354.1"/>
</dbReference>
<sequence>MTTTKNSSPIVSLSSEPAVSFELKDVVIPAQSGVANVSVNLDYKAGIDNSQFRNILPVAEFVKDSLTNSRNPNDYYEIINRNVTTSLLNNSSFDFTSVLDSASIKLDVAPNAGIPFAFSNTIALTPDGKTDALVSFELKDVVIPAQSGVANVSVNLDYKAGIDNSQFRNILPVAEFVKDSLTNSRNPNDYYEIINTNVTTSLLNNSSFDFTSVLDSASIKLDVAPNAGIPFAFSNTIALTPDGKTDALVSFELKDVVIPAQSGVANVSVNLDYKAGIDNSQFRNILPVAEFVKDSLTNSRNPNDYYEIINTNVTTSLLNNSSFDFTSVLDSASIKLDVAPNAGIPFAFSNTIALTPDGKTDALVSFELKDVVIPAQSGVANVSVNLDYKAGIDNSQFRNILPVAEFVKDSLTNSRNPNDYYEIINRNVTTSLLNNSSFDFTSVLDSASIKLDVAPNAGIPFAFSNTIALTPDGKTDALVSFELKDVVIPAQSGVANVSVNLDYKAGVDNTQFRNILPVAEFVKDSLTNSRNPNEFYEIINTNVTTSLLNNSSFDFTSVLDSASIKLDVAPNAGIPFAFSNTIALTPDGKTDALVSFELKDVVIPAQSGVANVSVNLDYKAGIDNSQFRNILPVAEFVKDSLTNSRNPNDYYEIINRNVTTSLLNNSSFDFTSVLDSASIKLDVAPNAGIPFAFSNTIALTPDGKTDALVSFELKDVVIPAQSSVANVSVSLDYKAGVDNTQFRNILPVAEFVKDSLTNSQNPNEFYEVINRNVTEQTFSDLGLSSVLDSLSITLGVVPNSGIPFPFTNTVTITQDGITQLHGNHVLELITI</sequence>
<protein>
    <submittedName>
        <fullName evidence="1">Uncharacterized protein</fullName>
    </submittedName>
</protein>
<proteinExistence type="predicted"/>
<accession>A0A139XHI7</accession>